<organism evidence="2 3">
    <name type="scientific">Goodea atripinnis</name>
    <dbReference type="NCBI Taxonomy" id="208336"/>
    <lineage>
        <taxon>Eukaryota</taxon>
        <taxon>Metazoa</taxon>
        <taxon>Chordata</taxon>
        <taxon>Craniata</taxon>
        <taxon>Vertebrata</taxon>
        <taxon>Euteleostomi</taxon>
        <taxon>Actinopterygii</taxon>
        <taxon>Neopterygii</taxon>
        <taxon>Teleostei</taxon>
        <taxon>Neoteleostei</taxon>
        <taxon>Acanthomorphata</taxon>
        <taxon>Ovalentaria</taxon>
        <taxon>Atherinomorphae</taxon>
        <taxon>Cyprinodontiformes</taxon>
        <taxon>Goodeidae</taxon>
        <taxon>Goodea</taxon>
    </lineage>
</organism>
<protein>
    <submittedName>
        <fullName evidence="2">Uncharacterized protein</fullName>
    </submittedName>
</protein>
<name>A0ABV0MG91_9TELE</name>
<evidence type="ECO:0000256" key="1">
    <source>
        <dbReference type="SAM" id="SignalP"/>
    </source>
</evidence>
<sequence length="169" mass="18420">MLWKTTNLLAIRWVMGCVRKLQPSLSCLSSSRLCLTVAVAGKLFDSQANNFSPLSPASYRPAGCEVCDAPAPPLPPHPCLFFHLPGEPGTEQKQVSGYSSCGSGHPTARELVSMTQEPPEEPVEAFKPALIGHQSRGAELDPLVLNPLPLRSAEDIMIWFLRTEHFVSI</sequence>
<dbReference type="EMBL" id="JAHRIO010000489">
    <property type="protein sequence ID" value="MEQ2158119.1"/>
    <property type="molecule type" value="Genomic_DNA"/>
</dbReference>
<dbReference type="Proteomes" id="UP001476798">
    <property type="component" value="Unassembled WGS sequence"/>
</dbReference>
<proteinExistence type="predicted"/>
<reference evidence="2 3" key="1">
    <citation type="submission" date="2021-06" db="EMBL/GenBank/DDBJ databases">
        <authorList>
            <person name="Palmer J.M."/>
        </authorList>
    </citation>
    <scope>NUCLEOTIDE SEQUENCE [LARGE SCALE GENOMIC DNA]</scope>
    <source>
        <strain evidence="2 3">GA_2019</strain>
        <tissue evidence="2">Muscle</tissue>
    </source>
</reference>
<comment type="caution">
    <text evidence="2">The sequence shown here is derived from an EMBL/GenBank/DDBJ whole genome shotgun (WGS) entry which is preliminary data.</text>
</comment>
<keyword evidence="1" id="KW-0732">Signal</keyword>
<keyword evidence="3" id="KW-1185">Reference proteome</keyword>
<evidence type="ECO:0000313" key="2">
    <source>
        <dbReference type="EMBL" id="MEQ2158119.1"/>
    </source>
</evidence>
<accession>A0ABV0MG91</accession>
<feature type="signal peptide" evidence="1">
    <location>
        <begin position="1"/>
        <end position="16"/>
    </location>
</feature>
<evidence type="ECO:0000313" key="3">
    <source>
        <dbReference type="Proteomes" id="UP001476798"/>
    </source>
</evidence>
<gene>
    <name evidence="2" type="ORF">GOODEAATRI_008969</name>
</gene>
<feature type="chain" id="PRO_5046513746" evidence="1">
    <location>
        <begin position="17"/>
        <end position="169"/>
    </location>
</feature>